<protein>
    <submittedName>
        <fullName evidence="2">Uncharacterized protein</fullName>
    </submittedName>
</protein>
<name>X1VEG9_9ZZZZ</name>
<keyword evidence="1" id="KW-0812">Transmembrane</keyword>
<sequence length="47" mass="5296">EIMKIKKEPKILALIILIILLVGFGYAFLVSGSELWPDESTKFSTRS</sequence>
<comment type="caution">
    <text evidence="2">The sequence shown here is derived from an EMBL/GenBank/DDBJ whole genome shotgun (WGS) entry which is preliminary data.</text>
</comment>
<organism evidence="2">
    <name type="scientific">marine sediment metagenome</name>
    <dbReference type="NCBI Taxonomy" id="412755"/>
    <lineage>
        <taxon>unclassified sequences</taxon>
        <taxon>metagenomes</taxon>
        <taxon>ecological metagenomes</taxon>
    </lineage>
</organism>
<evidence type="ECO:0000256" key="1">
    <source>
        <dbReference type="SAM" id="Phobius"/>
    </source>
</evidence>
<accession>X1VEG9</accession>
<dbReference type="EMBL" id="BARW01028405">
    <property type="protein sequence ID" value="GAJ12551.1"/>
    <property type="molecule type" value="Genomic_DNA"/>
</dbReference>
<gene>
    <name evidence="2" type="ORF">S12H4_45864</name>
</gene>
<dbReference type="AlphaFoldDB" id="X1VEG9"/>
<feature type="transmembrane region" description="Helical" evidence="1">
    <location>
        <begin position="12"/>
        <end position="29"/>
    </location>
</feature>
<feature type="non-terminal residue" evidence="2">
    <location>
        <position position="1"/>
    </location>
</feature>
<reference evidence="2" key="1">
    <citation type="journal article" date="2014" name="Front. Microbiol.">
        <title>High frequency of phylogenetically diverse reductive dehalogenase-homologous genes in deep subseafloor sedimentary metagenomes.</title>
        <authorList>
            <person name="Kawai M."/>
            <person name="Futagami T."/>
            <person name="Toyoda A."/>
            <person name="Takaki Y."/>
            <person name="Nishi S."/>
            <person name="Hori S."/>
            <person name="Arai W."/>
            <person name="Tsubouchi T."/>
            <person name="Morono Y."/>
            <person name="Uchiyama I."/>
            <person name="Ito T."/>
            <person name="Fujiyama A."/>
            <person name="Inagaki F."/>
            <person name="Takami H."/>
        </authorList>
    </citation>
    <scope>NUCLEOTIDE SEQUENCE</scope>
    <source>
        <strain evidence="2">Expedition CK06-06</strain>
    </source>
</reference>
<evidence type="ECO:0000313" key="2">
    <source>
        <dbReference type="EMBL" id="GAJ12551.1"/>
    </source>
</evidence>
<proteinExistence type="predicted"/>
<keyword evidence="1" id="KW-0472">Membrane</keyword>
<keyword evidence="1" id="KW-1133">Transmembrane helix</keyword>